<dbReference type="EMBL" id="FP929056">
    <property type="protein sequence ID" value="CBL28193.1"/>
    <property type="molecule type" value="Genomic_DNA"/>
</dbReference>
<gene>
    <name evidence="1" type="ORF">SY1_09260</name>
</gene>
<organism evidence="1 2">
    <name type="scientific">Fretibacterium fastidiosum</name>
    <dbReference type="NCBI Taxonomy" id="651822"/>
    <lineage>
        <taxon>Bacteria</taxon>
        <taxon>Thermotogati</taxon>
        <taxon>Synergistota</taxon>
        <taxon>Synergistia</taxon>
        <taxon>Synergistales</taxon>
        <taxon>Aminobacteriaceae</taxon>
        <taxon>Fretibacterium</taxon>
    </lineage>
</organism>
<evidence type="ECO:0000313" key="2">
    <source>
        <dbReference type="Proteomes" id="UP000008957"/>
    </source>
</evidence>
<reference evidence="1 2" key="2">
    <citation type="submission" date="2010-03" db="EMBL/GenBank/DDBJ databases">
        <authorList>
            <person name="Pajon A."/>
        </authorList>
    </citation>
    <scope>NUCLEOTIDE SEQUENCE [LARGE SCALE GENOMIC DNA]</scope>
    <source>
        <strain evidence="1 2">SGP1</strain>
    </source>
</reference>
<evidence type="ECO:0000313" key="1">
    <source>
        <dbReference type="EMBL" id="CBL28193.1"/>
    </source>
</evidence>
<proteinExistence type="predicted"/>
<sequence length="86" mass="8950">MEWIKAPADTPVCPEKNILLKDIVQLILDGAETPEAVMAELELTGTEEGTDQIPAILDVFVPVVNAWQTGICSGGCSGCSGGCCGE</sequence>
<reference evidence="2" key="1">
    <citation type="submission" date="2010-03" db="EMBL/GenBank/DDBJ databases">
        <title>The genome sequence of Synergistetes sp. SGP1.</title>
        <authorList>
            <consortium name="metaHIT consortium -- http://www.metahit.eu/"/>
            <person name="Pajon A."/>
            <person name="Turner K."/>
            <person name="Parkhill J."/>
            <person name="Wade W."/>
            <person name="Vartoukian S."/>
        </authorList>
    </citation>
    <scope>NUCLEOTIDE SEQUENCE [LARGE SCALE GENOMIC DNA]</scope>
    <source>
        <strain evidence="2">SGP1</strain>
    </source>
</reference>
<dbReference type="KEGG" id="sbr:SY1_09260"/>
<dbReference type="Proteomes" id="UP000008957">
    <property type="component" value="Chromosome"/>
</dbReference>
<dbReference type="AlphaFoldDB" id="A0AB94IWR0"/>
<name>A0AB94IWR0_9BACT</name>
<dbReference type="RefSeq" id="WP_015556340.1">
    <property type="nucleotide sequence ID" value="NC_021038.1"/>
</dbReference>
<protein>
    <submittedName>
        <fullName evidence="1">Uncharacterized protein</fullName>
    </submittedName>
</protein>
<keyword evidence="2" id="KW-1185">Reference proteome</keyword>
<accession>A0AB94IWR0</accession>